<reference evidence="1 2" key="1">
    <citation type="journal article" date="2021" name="Hortic Res">
        <title>High-quality reference genome and annotation aids understanding of berry development for evergreen blueberry (Vaccinium darrowii).</title>
        <authorList>
            <person name="Yu J."/>
            <person name="Hulse-Kemp A.M."/>
            <person name="Babiker E."/>
            <person name="Staton M."/>
        </authorList>
    </citation>
    <scope>NUCLEOTIDE SEQUENCE [LARGE SCALE GENOMIC DNA]</scope>
    <source>
        <strain evidence="2">cv. NJ 8807/NJ 8810</strain>
        <tissue evidence="1">Young leaf</tissue>
    </source>
</reference>
<keyword evidence="2" id="KW-1185">Reference proteome</keyword>
<dbReference type="Proteomes" id="UP000828048">
    <property type="component" value="Chromosome 7"/>
</dbReference>
<comment type="caution">
    <text evidence="1">The sequence shown here is derived from an EMBL/GenBank/DDBJ whole genome shotgun (WGS) entry which is preliminary data.</text>
</comment>
<organism evidence="1 2">
    <name type="scientific">Vaccinium darrowii</name>
    <dbReference type="NCBI Taxonomy" id="229202"/>
    <lineage>
        <taxon>Eukaryota</taxon>
        <taxon>Viridiplantae</taxon>
        <taxon>Streptophyta</taxon>
        <taxon>Embryophyta</taxon>
        <taxon>Tracheophyta</taxon>
        <taxon>Spermatophyta</taxon>
        <taxon>Magnoliopsida</taxon>
        <taxon>eudicotyledons</taxon>
        <taxon>Gunneridae</taxon>
        <taxon>Pentapetalae</taxon>
        <taxon>asterids</taxon>
        <taxon>Ericales</taxon>
        <taxon>Ericaceae</taxon>
        <taxon>Vaccinioideae</taxon>
        <taxon>Vaccinieae</taxon>
        <taxon>Vaccinium</taxon>
    </lineage>
</organism>
<protein>
    <submittedName>
        <fullName evidence="1">Uncharacterized protein</fullName>
    </submittedName>
</protein>
<sequence>MDELFTVEIHHQGHFLENPFRYVEGFVNHVDDCDLEKWSKLEVEDIVERLDHPKYRLLWYRIPGLGLEEGLRVIGTGKDAVNMITVVKGHEQIEVYVKHIVDEHVIGLQALPAPEGVEMHDILIQDDKMQFYFEIEIQCVFFLL</sequence>
<gene>
    <name evidence="1" type="ORF">Vadar_013868</name>
</gene>
<dbReference type="EMBL" id="CM037157">
    <property type="protein sequence ID" value="KAH7849157.1"/>
    <property type="molecule type" value="Genomic_DNA"/>
</dbReference>
<accession>A0ACB7Y7R5</accession>
<evidence type="ECO:0000313" key="2">
    <source>
        <dbReference type="Proteomes" id="UP000828048"/>
    </source>
</evidence>
<evidence type="ECO:0000313" key="1">
    <source>
        <dbReference type="EMBL" id="KAH7849157.1"/>
    </source>
</evidence>
<proteinExistence type="predicted"/>
<name>A0ACB7Y7R5_9ERIC</name>